<gene>
    <name evidence="4" type="primary">rps14</name>
    <name evidence="4" type="ORF">StoMt_p036</name>
</gene>
<organism evidence="4">
    <name type="scientific">Storeatula sp. CCMP1868</name>
    <dbReference type="NCBI Taxonomy" id="195070"/>
    <lineage>
        <taxon>Eukaryota</taxon>
        <taxon>Cryptophyceae</taxon>
        <taxon>Pyrenomonadales</taxon>
        <taxon>Pyrenomonadaceae</taxon>
        <taxon>Storeatula</taxon>
    </lineage>
</organism>
<name>A0A2P1G878_9CRYP</name>
<evidence type="ECO:0000256" key="2">
    <source>
        <dbReference type="ARBA" id="ARBA00022980"/>
    </source>
</evidence>
<dbReference type="InterPro" id="IPR018271">
    <property type="entry name" value="Ribosomal_uS14_CS"/>
</dbReference>
<comment type="similarity">
    <text evidence="1">Belongs to the universal ribosomal protein uS14 family.</text>
</comment>
<dbReference type="GO" id="GO:0003735">
    <property type="term" value="F:structural constituent of ribosome"/>
    <property type="evidence" value="ECO:0007669"/>
    <property type="project" value="InterPro"/>
</dbReference>
<dbReference type="GO" id="GO:0005840">
    <property type="term" value="C:ribosome"/>
    <property type="evidence" value="ECO:0007669"/>
    <property type="project" value="UniProtKB-KW"/>
</dbReference>
<dbReference type="GO" id="GO:1990904">
    <property type="term" value="C:ribonucleoprotein complex"/>
    <property type="evidence" value="ECO:0007669"/>
    <property type="project" value="UniProtKB-KW"/>
</dbReference>
<proteinExistence type="inferred from homology"/>
<dbReference type="GO" id="GO:0006412">
    <property type="term" value="P:translation"/>
    <property type="evidence" value="ECO:0007669"/>
    <property type="project" value="InterPro"/>
</dbReference>
<dbReference type="GeneID" id="36493089"/>
<dbReference type="InterPro" id="IPR001209">
    <property type="entry name" value="Ribosomal_uS14"/>
</dbReference>
<evidence type="ECO:0000256" key="3">
    <source>
        <dbReference type="ARBA" id="ARBA00023274"/>
    </source>
</evidence>
<dbReference type="AlphaFoldDB" id="A0A2P1G878"/>
<reference evidence="4" key="1">
    <citation type="journal article" date="2018" name="BMC Genomics">
        <title>Comparative mitochondrial genomics of cryptophyte algae: gene shuffling and dynamic mobile genetic elements.</title>
        <authorList>
            <person name="Kim J.I."/>
            <person name="Yoon H.S."/>
            <person name="Yi G."/>
            <person name="Shin W."/>
            <person name="Archibald J.M."/>
        </authorList>
    </citation>
    <scope>NUCLEOTIDE SEQUENCE</scope>
    <source>
        <strain evidence="4">CCMP1868</strain>
    </source>
</reference>
<keyword evidence="2 4" id="KW-0689">Ribosomal protein</keyword>
<dbReference type="EMBL" id="MG680943">
    <property type="protein sequence ID" value="AVM81165.1"/>
    <property type="molecule type" value="Genomic_DNA"/>
</dbReference>
<dbReference type="InterPro" id="IPR043140">
    <property type="entry name" value="Ribosomal_uS14_sf"/>
</dbReference>
<protein>
    <submittedName>
        <fullName evidence="4">Ribosomal protein S14</fullName>
    </submittedName>
</protein>
<dbReference type="RefSeq" id="YP_009476672.1">
    <property type="nucleotide sequence ID" value="NC_037452.1"/>
</dbReference>
<accession>A0A2P1G878</accession>
<geneLocation type="mitochondrion" evidence="4"/>
<sequence length="95" mass="11513">MKKHKLKDKNKRALYKMVEIQRFGFKIIHKIKEKNFLFNIEKKSKRFWFSNTQIKNRCIISNRKNCIHKKFTLSRIVLRISATNCLILGLKKISF</sequence>
<dbReference type="PROSITE" id="PS00527">
    <property type="entry name" value="RIBOSOMAL_S14"/>
    <property type="match status" value="1"/>
</dbReference>
<dbReference type="Pfam" id="PF00253">
    <property type="entry name" value="Ribosomal_S14"/>
    <property type="match status" value="1"/>
</dbReference>
<keyword evidence="4" id="KW-0496">Mitochondrion</keyword>
<dbReference type="Gene3D" id="4.10.830.10">
    <property type="entry name" value="30s Ribosomal Protein S14, Chain N"/>
    <property type="match status" value="1"/>
</dbReference>
<evidence type="ECO:0000313" key="4">
    <source>
        <dbReference type="EMBL" id="AVM81165.1"/>
    </source>
</evidence>
<keyword evidence="3" id="KW-0687">Ribonucleoprotein</keyword>
<evidence type="ECO:0000256" key="1">
    <source>
        <dbReference type="ARBA" id="ARBA00009083"/>
    </source>
</evidence>
<dbReference type="SUPFAM" id="SSF57716">
    <property type="entry name" value="Glucocorticoid receptor-like (DNA-binding domain)"/>
    <property type="match status" value="1"/>
</dbReference>